<dbReference type="EnsemblMetazoa" id="OVOC10509.2">
    <property type="protein sequence ID" value="OVOC10509.2"/>
    <property type="gene ID" value="WBGene00247318"/>
</dbReference>
<reference evidence="2" key="2">
    <citation type="submission" date="2018-02" db="UniProtKB">
        <authorList>
            <consortium name="EnsemblMetazoa"/>
        </authorList>
    </citation>
    <scope>IDENTIFICATION</scope>
</reference>
<feature type="region of interest" description="Disordered" evidence="1">
    <location>
        <begin position="74"/>
        <end position="99"/>
    </location>
</feature>
<dbReference type="EnsemblMetazoa" id="OVOC10509.1">
    <property type="protein sequence ID" value="OVOC10509.1"/>
    <property type="gene ID" value="WBGene00247318"/>
</dbReference>
<evidence type="ECO:0000256" key="1">
    <source>
        <dbReference type="SAM" id="MobiDB-lite"/>
    </source>
</evidence>
<dbReference type="EMBL" id="CMVM020000343">
    <property type="status" value="NOT_ANNOTATED_CDS"/>
    <property type="molecule type" value="Genomic_DNA"/>
</dbReference>
<organism evidence="2 3">
    <name type="scientific">Onchocerca volvulus</name>
    <dbReference type="NCBI Taxonomy" id="6282"/>
    <lineage>
        <taxon>Eukaryota</taxon>
        <taxon>Metazoa</taxon>
        <taxon>Ecdysozoa</taxon>
        <taxon>Nematoda</taxon>
        <taxon>Chromadorea</taxon>
        <taxon>Rhabditida</taxon>
        <taxon>Spirurina</taxon>
        <taxon>Spiruromorpha</taxon>
        <taxon>Filarioidea</taxon>
        <taxon>Onchocercidae</taxon>
        <taxon>Onchocerca</taxon>
    </lineage>
</organism>
<name>A0A2K6VF12_ONCVO</name>
<accession>A0A2K6VF12</accession>
<evidence type="ECO:0000313" key="3">
    <source>
        <dbReference type="Proteomes" id="UP000024404"/>
    </source>
</evidence>
<protein>
    <submittedName>
        <fullName evidence="2">Uncharacterized protein</fullName>
    </submittedName>
</protein>
<proteinExistence type="predicted"/>
<reference evidence="3" key="1">
    <citation type="submission" date="2013-10" db="EMBL/GenBank/DDBJ databases">
        <title>Genome sequencing of Onchocerca volvulus.</title>
        <authorList>
            <person name="Cotton J."/>
            <person name="Tsai J."/>
            <person name="Stanley E."/>
            <person name="Tracey A."/>
            <person name="Holroyd N."/>
            <person name="Lustigman S."/>
            <person name="Berriman M."/>
        </authorList>
    </citation>
    <scope>NUCLEOTIDE SEQUENCE</scope>
</reference>
<keyword evidence="3" id="KW-1185">Reference proteome</keyword>
<evidence type="ECO:0000313" key="2">
    <source>
        <dbReference type="EnsemblMetazoa" id="OVOC10509.2"/>
    </source>
</evidence>
<dbReference type="AlphaFoldDB" id="A0A2K6VF12"/>
<dbReference type="Proteomes" id="UP000024404">
    <property type="component" value="Unassembled WGS sequence"/>
</dbReference>
<sequence length="99" mass="11155">MQLARPAAFPGRFLFSGSCPNNNRKDDDIVSLIIDVINCSNSNSAASSYQTIHQQEDRFPEILTLVSSRISENFQNIDGTNRSTDDKLSASLHQRQRRK</sequence>